<dbReference type="PANTHER" id="PTHR37954:SF3">
    <property type="entry name" value="DUF169 DOMAIN-CONTAINING PROTEIN"/>
    <property type="match status" value="1"/>
</dbReference>
<name>A0ABS5PSN9_9FIRM</name>
<dbReference type="InterPro" id="IPR003748">
    <property type="entry name" value="DUF169"/>
</dbReference>
<dbReference type="EMBL" id="JAHBCL010000033">
    <property type="protein sequence ID" value="MBS7528180.1"/>
    <property type="molecule type" value="Genomic_DNA"/>
</dbReference>
<dbReference type="Pfam" id="PF02596">
    <property type="entry name" value="DUF169"/>
    <property type="match status" value="1"/>
</dbReference>
<accession>A0ABS5PSN9</accession>
<comment type="caution">
    <text evidence="1">The sequence shown here is derived from an EMBL/GenBank/DDBJ whole genome shotgun (WGS) entry which is preliminary data.</text>
</comment>
<keyword evidence="2" id="KW-1185">Reference proteome</keyword>
<dbReference type="Proteomes" id="UP000746471">
    <property type="component" value="Unassembled WGS sequence"/>
</dbReference>
<reference evidence="1 2" key="1">
    <citation type="submission" date="2021-05" db="EMBL/GenBank/DDBJ databases">
        <title>Fusibacter ferrireducens sp. nov., an anaerobic, sulfur- and Fe-reducing bacterium isolated from the mangrove sediment.</title>
        <authorList>
            <person name="Qiu D."/>
        </authorList>
    </citation>
    <scope>NUCLEOTIDE SEQUENCE [LARGE SCALE GENOMIC DNA]</scope>
    <source>
        <strain evidence="1 2">DSM 12116</strain>
    </source>
</reference>
<dbReference type="PANTHER" id="PTHR37954">
    <property type="entry name" value="BLL4979 PROTEIN"/>
    <property type="match status" value="1"/>
</dbReference>
<organism evidence="1 2">
    <name type="scientific">Fusibacter paucivorans</name>
    <dbReference type="NCBI Taxonomy" id="76009"/>
    <lineage>
        <taxon>Bacteria</taxon>
        <taxon>Bacillati</taxon>
        <taxon>Bacillota</taxon>
        <taxon>Clostridia</taxon>
        <taxon>Eubacteriales</taxon>
        <taxon>Eubacteriales Family XII. Incertae Sedis</taxon>
        <taxon>Fusibacter</taxon>
    </lineage>
</organism>
<proteinExistence type="predicted"/>
<evidence type="ECO:0000313" key="2">
    <source>
        <dbReference type="Proteomes" id="UP000746471"/>
    </source>
</evidence>
<protein>
    <submittedName>
        <fullName evidence="1">DUF169 domain-containing protein</fullName>
    </submittedName>
</protein>
<evidence type="ECO:0000313" key="1">
    <source>
        <dbReference type="EMBL" id="MBS7528180.1"/>
    </source>
</evidence>
<dbReference type="RefSeq" id="WP_213238041.1">
    <property type="nucleotide sequence ID" value="NZ_JAHBCL010000033.1"/>
</dbReference>
<sequence length="267" mass="30353">MVNNENAVLFKLIKEAANQRYDAMAVKLAEKDTEISTDFIRPLKTMGKHIALCQAFAMARREGKMVYMEKKDHWCWAPLVAFGHIRCERGDEAFEEISRMIGIEDIGKAKDFFENIPRLPHEKYTGIMVAPLAKAPFTPDIILVNCNNAQLRTLLLGIKSQKGALVESRFDPIDSCVWSIIPSLLGGDYRITLPDPGDYARALTDENDIILSIPKAQYDAFTRGLEWQLKKGMTSESFVYDMEGDFARPPFYNKLYSAWGLDQGKDW</sequence>
<gene>
    <name evidence="1" type="ORF">KHM83_15945</name>
</gene>